<dbReference type="SMART" id="SM00343">
    <property type="entry name" value="ZnF_C2HC"/>
    <property type="match status" value="1"/>
</dbReference>
<feature type="chain" id="PRO_5016319486" description="Retrovirus-related Pol polyprotein from transposon TNT 1-94" evidence="4">
    <location>
        <begin position="18"/>
        <end position="1165"/>
    </location>
</feature>
<dbReference type="InterPro" id="IPR001878">
    <property type="entry name" value="Znf_CCHC"/>
</dbReference>
<dbReference type="Proteomes" id="UP000250235">
    <property type="component" value="Unassembled WGS sequence"/>
</dbReference>
<dbReference type="Pfam" id="PF22936">
    <property type="entry name" value="Pol_BBD"/>
    <property type="match status" value="1"/>
</dbReference>
<evidence type="ECO:0000313" key="7">
    <source>
        <dbReference type="EMBL" id="KZV39555.1"/>
    </source>
</evidence>
<dbReference type="OrthoDB" id="2596766at2759"/>
<dbReference type="InterPro" id="IPR012337">
    <property type="entry name" value="RNaseH-like_sf"/>
</dbReference>
<dbReference type="Pfam" id="PF14223">
    <property type="entry name" value="Retrotran_gag_2"/>
    <property type="match status" value="1"/>
</dbReference>
<evidence type="ECO:0000256" key="3">
    <source>
        <dbReference type="SAM" id="MobiDB-lite"/>
    </source>
</evidence>
<reference evidence="7 8" key="1">
    <citation type="journal article" date="2015" name="Proc. Natl. Acad. Sci. U.S.A.">
        <title>The resurrection genome of Boea hygrometrica: A blueprint for survival of dehydration.</title>
        <authorList>
            <person name="Xiao L."/>
            <person name="Yang G."/>
            <person name="Zhang L."/>
            <person name="Yang X."/>
            <person name="Zhao S."/>
            <person name="Ji Z."/>
            <person name="Zhou Q."/>
            <person name="Hu M."/>
            <person name="Wang Y."/>
            <person name="Chen M."/>
            <person name="Xu Y."/>
            <person name="Jin H."/>
            <person name="Xiao X."/>
            <person name="Hu G."/>
            <person name="Bao F."/>
            <person name="Hu Y."/>
            <person name="Wan P."/>
            <person name="Li L."/>
            <person name="Deng X."/>
            <person name="Kuang T."/>
            <person name="Xiang C."/>
            <person name="Zhu J.K."/>
            <person name="Oliver M.J."/>
            <person name="He Y."/>
        </authorList>
    </citation>
    <scope>NUCLEOTIDE SEQUENCE [LARGE SCALE GENOMIC DNA]</scope>
    <source>
        <strain evidence="8">cv. XS01</strain>
    </source>
</reference>
<organism evidence="7 8">
    <name type="scientific">Dorcoceras hygrometricum</name>
    <dbReference type="NCBI Taxonomy" id="472368"/>
    <lineage>
        <taxon>Eukaryota</taxon>
        <taxon>Viridiplantae</taxon>
        <taxon>Streptophyta</taxon>
        <taxon>Embryophyta</taxon>
        <taxon>Tracheophyta</taxon>
        <taxon>Spermatophyta</taxon>
        <taxon>Magnoliopsida</taxon>
        <taxon>eudicotyledons</taxon>
        <taxon>Gunneridae</taxon>
        <taxon>Pentapetalae</taxon>
        <taxon>asterids</taxon>
        <taxon>lamiids</taxon>
        <taxon>Lamiales</taxon>
        <taxon>Gesneriaceae</taxon>
        <taxon>Didymocarpoideae</taxon>
        <taxon>Trichosporeae</taxon>
        <taxon>Loxocarpinae</taxon>
        <taxon>Dorcoceras</taxon>
    </lineage>
</organism>
<dbReference type="Pfam" id="PF00665">
    <property type="entry name" value="rve"/>
    <property type="match status" value="1"/>
</dbReference>
<dbReference type="GO" id="GO:0008270">
    <property type="term" value="F:zinc ion binding"/>
    <property type="evidence" value="ECO:0007669"/>
    <property type="project" value="UniProtKB-KW"/>
</dbReference>
<dbReference type="GO" id="GO:0004190">
    <property type="term" value="F:aspartic-type endopeptidase activity"/>
    <property type="evidence" value="ECO:0007669"/>
    <property type="project" value="UniProtKB-KW"/>
</dbReference>
<dbReference type="PROSITE" id="PS50158">
    <property type="entry name" value="ZF_CCHC"/>
    <property type="match status" value="1"/>
</dbReference>
<feature type="domain" description="Integrase catalytic" evidence="6">
    <location>
        <begin position="466"/>
        <end position="630"/>
    </location>
</feature>
<keyword evidence="1" id="KW-0645">Protease</keyword>
<dbReference type="GO" id="GO:0003676">
    <property type="term" value="F:nucleic acid binding"/>
    <property type="evidence" value="ECO:0007669"/>
    <property type="project" value="InterPro"/>
</dbReference>
<keyword evidence="2" id="KW-0479">Metal-binding</keyword>
<evidence type="ECO:0000259" key="6">
    <source>
        <dbReference type="PROSITE" id="PS50994"/>
    </source>
</evidence>
<keyword evidence="2" id="KW-0863">Zinc-finger</keyword>
<dbReference type="Gene3D" id="4.10.60.10">
    <property type="entry name" value="Zinc finger, CCHC-type"/>
    <property type="match status" value="1"/>
</dbReference>
<dbReference type="Pfam" id="PF00098">
    <property type="entry name" value="zf-CCHC"/>
    <property type="match status" value="1"/>
</dbReference>
<evidence type="ECO:0000313" key="8">
    <source>
        <dbReference type="Proteomes" id="UP000250235"/>
    </source>
</evidence>
<keyword evidence="4" id="KW-0732">Signal</keyword>
<dbReference type="InterPro" id="IPR013103">
    <property type="entry name" value="RVT_2"/>
</dbReference>
<dbReference type="CDD" id="cd09272">
    <property type="entry name" value="RNase_HI_RT_Ty1"/>
    <property type="match status" value="1"/>
</dbReference>
<evidence type="ECO:0000256" key="4">
    <source>
        <dbReference type="SAM" id="SignalP"/>
    </source>
</evidence>
<dbReference type="InterPro" id="IPR001584">
    <property type="entry name" value="Integrase_cat-core"/>
</dbReference>
<dbReference type="InterPro" id="IPR057670">
    <property type="entry name" value="SH3_retrovirus"/>
</dbReference>
<dbReference type="PANTHER" id="PTHR47592:SF27">
    <property type="entry name" value="OS08G0421700 PROTEIN"/>
    <property type="match status" value="1"/>
</dbReference>
<keyword evidence="8" id="KW-1185">Reference proteome</keyword>
<dbReference type="Pfam" id="PF07727">
    <property type="entry name" value="RVT_2"/>
    <property type="match status" value="1"/>
</dbReference>
<protein>
    <recommendedName>
        <fullName evidence="9">Retrovirus-related Pol polyprotein from transposon TNT 1-94</fullName>
    </recommendedName>
</protein>
<evidence type="ECO:0000259" key="5">
    <source>
        <dbReference type="PROSITE" id="PS50158"/>
    </source>
</evidence>
<accession>A0A2Z7C5M8</accession>
<dbReference type="AlphaFoldDB" id="A0A2Z7C5M8"/>
<dbReference type="InterPro" id="IPR054722">
    <property type="entry name" value="PolX-like_BBD"/>
</dbReference>
<dbReference type="EMBL" id="KV000919">
    <property type="protein sequence ID" value="KZV39555.1"/>
    <property type="molecule type" value="Genomic_DNA"/>
</dbReference>
<sequence length="1165" mass="132918">KMLFYLTTLSLSRFLTEEPPVVTEGDTDTQKRTAVDAWNHSDFLCRNYILNSLDDVLYGVYCSVKTAKELWNSLEKKYKTEDAGVKKFVVGKFLDYKMVDAKSVMSQVQEIQIIIHDLLAEGMKINESFQVAAIIEKLPQMWRDFKNYLKHKRKEMTLEELIVRLRIEEDSRTSDAKTHKKAMEAEAKENLTESSNAQKRKRSFNEKKRGTAKKFKGTCYNCGKPNHMAKDCRLPKKDKSQNRGQANVVQDRSVPIDLSEIDLSAVVFEANLVDNPREWWVDTGATSHICSEKGMFSSYTAVSDRKLYMGNSTTSDVVGIGNVVLKMTSGKEVNLKNVLHVPDIRKNLVSGSLLSKAGFRLVFESDKFVLTKGGMFVGKGYQHNGLFKLNVMNVIRPEAKNKINNSSYLIEISNLWHERLGHVNFNTLQRLANLNVLPAFKRNPQEKCEICVETKLAKAPFHSVTRSTKPLELIHTDVCDLKLVQTRGGKRYFITFIDDCTRYCYVYLLRSKDEAIEAFTKYKNEVENQLTSKIKMIRSDRGGEYVAPFEEFCSNSGIIHQTTAPYSPQSNGVAERKNRTLKEMMNALLTNSGLPQNLWGEAILTANHILNKIPHKGKNETPYELWKGRKPSYKYLKVWGCLAKVEIPKPKQVKIGPKTIDCVFIGYALNSSAYRFLVHKSEISDISEGTILESRNAVFFEYKFPCKEKKESSTKSAYEITIESSETNDEPRRSKRARIEKSFGPEFLTYILDDEPQTIQEALSNPEAPFWKEAIQDEIDSIMHNHTWELTDLPPGCKPLGCKWILKRKYKEDGSIDKYKARLVAKGFRQKEGYDFFDTYSPVTRITSIRVLIAIAALHELEIHQMDVKTAFLNGELEEEIYMEQPEGFVIPGQEKKVCKLVKSLYGLKQAPKQWHEKFDSTMKSNGFKINECDKCVYIKGTSTSFIIICIYVDDMLIMGNNHKLIIDTKEMLRKHFETKDLGLCDIILGIKISRTPDGIILSQTHYIEKVIQRFSTLMSRPARTPMDLGVHLAKNRGEPVSQLEYARVIGSLMFLTNCTRPDLAHTVNKLSRFTSNPSKDHWKALTRVLGYLRYTSNYGLIYTKYPAVLEGYCDANWISDTKDSKSTSGYVFTIGGGAVSWKSSKQTCIARSTMESKLIALDKA</sequence>
<proteinExistence type="predicted"/>
<evidence type="ECO:0000256" key="2">
    <source>
        <dbReference type="PROSITE-ProRule" id="PRU00047"/>
    </source>
</evidence>
<name>A0A2Z7C5M8_9LAMI</name>
<dbReference type="InterPro" id="IPR025724">
    <property type="entry name" value="GAG-pre-integrase_dom"/>
</dbReference>
<dbReference type="SUPFAM" id="SSF53098">
    <property type="entry name" value="Ribonuclease H-like"/>
    <property type="match status" value="1"/>
</dbReference>
<feature type="compositionally biased region" description="Basic and acidic residues" evidence="3">
    <location>
        <begin position="173"/>
        <end position="191"/>
    </location>
</feature>
<keyword evidence="1" id="KW-0378">Hydrolase</keyword>
<dbReference type="Pfam" id="PF25597">
    <property type="entry name" value="SH3_retrovirus"/>
    <property type="match status" value="1"/>
</dbReference>
<dbReference type="SUPFAM" id="SSF57756">
    <property type="entry name" value="Retrovirus zinc finger-like domains"/>
    <property type="match status" value="1"/>
</dbReference>
<dbReference type="GO" id="GO:0015074">
    <property type="term" value="P:DNA integration"/>
    <property type="evidence" value="ECO:0007669"/>
    <property type="project" value="InterPro"/>
</dbReference>
<dbReference type="InterPro" id="IPR036397">
    <property type="entry name" value="RNaseH_sf"/>
</dbReference>
<gene>
    <name evidence="7" type="ORF">F511_13790</name>
</gene>
<dbReference type="PROSITE" id="PS50994">
    <property type="entry name" value="INTEGRASE"/>
    <property type="match status" value="1"/>
</dbReference>
<feature type="domain" description="CCHC-type" evidence="5">
    <location>
        <begin position="219"/>
        <end position="233"/>
    </location>
</feature>
<evidence type="ECO:0008006" key="9">
    <source>
        <dbReference type="Google" id="ProtNLM"/>
    </source>
</evidence>
<dbReference type="InterPro" id="IPR043502">
    <property type="entry name" value="DNA/RNA_pol_sf"/>
</dbReference>
<feature type="signal peptide" evidence="4">
    <location>
        <begin position="1"/>
        <end position="17"/>
    </location>
</feature>
<dbReference type="PANTHER" id="PTHR47592">
    <property type="entry name" value="PBF68 PROTEIN"/>
    <property type="match status" value="1"/>
</dbReference>
<keyword evidence="1" id="KW-0064">Aspartyl protease</keyword>
<feature type="non-terminal residue" evidence="7">
    <location>
        <position position="1"/>
    </location>
</feature>
<dbReference type="InterPro" id="IPR036875">
    <property type="entry name" value="Znf_CCHC_sf"/>
</dbReference>
<dbReference type="Pfam" id="PF13976">
    <property type="entry name" value="gag_pre-integrs"/>
    <property type="match status" value="1"/>
</dbReference>
<dbReference type="Gene3D" id="3.30.420.10">
    <property type="entry name" value="Ribonuclease H-like superfamily/Ribonuclease H"/>
    <property type="match status" value="1"/>
</dbReference>
<evidence type="ECO:0000256" key="1">
    <source>
        <dbReference type="ARBA" id="ARBA00022750"/>
    </source>
</evidence>
<keyword evidence="2" id="KW-0862">Zinc</keyword>
<feature type="region of interest" description="Disordered" evidence="3">
    <location>
        <begin position="173"/>
        <end position="209"/>
    </location>
</feature>
<dbReference type="SUPFAM" id="SSF56672">
    <property type="entry name" value="DNA/RNA polymerases"/>
    <property type="match status" value="1"/>
</dbReference>